<feature type="domain" description="HTH cro/C1-type" evidence="2">
    <location>
        <begin position="21"/>
        <end position="56"/>
    </location>
</feature>
<evidence type="ECO:0000313" key="3">
    <source>
        <dbReference type="EMBL" id="MBB4892696.1"/>
    </source>
</evidence>
<dbReference type="InterPro" id="IPR001387">
    <property type="entry name" value="Cro/C1-type_HTH"/>
</dbReference>
<keyword evidence="4" id="KW-1185">Reference proteome</keyword>
<name>A0A7W7LN75_9ACTN</name>
<evidence type="ECO:0000313" key="4">
    <source>
        <dbReference type="Proteomes" id="UP000556084"/>
    </source>
</evidence>
<dbReference type="Gene3D" id="1.10.260.40">
    <property type="entry name" value="lambda repressor-like DNA-binding domains"/>
    <property type="match status" value="1"/>
</dbReference>
<dbReference type="EMBL" id="JACHJH010000002">
    <property type="protein sequence ID" value="MBB4892696.1"/>
    <property type="molecule type" value="Genomic_DNA"/>
</dbReference>
<evidence type="ECO:0000259" key="2">
    <source>
        <dbReference type="PROSITE" id="PS50943"/>
    </source>
</evidence>
<dbReference type="InterPro" id="IPR010982">
    <property type="entry name" value="Lambda_DNA-bd_dom_sf"/>
</dbReference>
<dbReference type="InterPro" id="IPR043917">
    <property type="entry name" value="DUF5753"/>
</dbReference>
<reference evidence="3 4" key="1">
    <citation type="submission" date="2020-08" db="EMBL/GenBank/DDBJ databases">
        <title>Genomic Encyclopedia of Type Strains, Phase III (KMG-III): the genomes of soil and plant-associated and newly described type strains.</title>
        <authorList>
            <person name="Whitman W."/>
        </authorList>
    </citation>
    <scope>NUCLEOTIDE SEQUENCE [LARGE SCALE GENOMIC DNA]</scope>
    <source>
        <strain evidence="3 4">CECT 3266</strain>
    </source>
</reference>
<evidence type="ECO:0000256" key="1">
    <source>
        <dbReference type="SAM" id="MobiDB-lite"/>
    </source>
</evidence>
<feature type="compositionally biased region" description="Basic residues" evidence="1">
    <location>
        <begin position="311"/>
        <end position="334"/>
    </location>
</feature>
<dbReference type="SUPFAM" id="SSF47413">
    <property type="entry name" value="lambda repressor-like DNA-binding domains"/>
    <property type="match status" value="1"/>
</dbReference>
<dbReference type="PROSITE" id="PS50943">
    <property type="entry name" value="HTH_CROC1"/>
    <property type="match status" value="1"/>
</dbReference>
<accession>A0A7W7LN75</accession>
<dbReference type="Pfam" id="PF13560">
    <property type="entry name" value="HTH_31"/>
    <property type="match status" value="1"/>
</dbReference>
<feature type="compositionally biased region" description="Basic and acidic residues" evidence="1">
    <location>
        <begin position="292"/>
        <end position="310"/>
    </location>
</feature>
<dbReference type="GO" id="GO:0003677">
    <property type="term" value="F:DNA binding"/>
    <property type="evidence" value="ECO:0007669"/>
    <property type="project" value="InterPro"/>
</dbReference>
<organism evidence="3 4">
    <name type="scientific">Streptomyces olivoverticillatus</name>
    <dbReference type="NCBI Taxonomy" id="66427"/>
    <lineage>
        <taxon>Bacteria</taxon>
        <taxon>Bacillati</taxon>
        <taxon>Actinomycetota</taxon>
        <taxon>Actinomycetes</taxon>
        <taxon>Kitasatosporales</taxon>
        <taxon>Streptomycetaceae</taxon>
        <taxon>Streptomyces</taxon>
    </lineage>
</organism>
<proteinExistence type="predicted"/>
<sequence length="334" mass="37469">MKRRNGGGGAATTAAVFGEVLRHHREGAGLTQEELAGKIPCDRSLVARVESGTRVPQEQFVEACDQLLGTGVMFARLRANIDWYPEVSHPDWFKRRAAMDAEAVVLREYQAQVVPGLLQTEDYARALFSRVVRGGDKEVEERLRARMSRQQRFLEPGGPLLVVVLDESSIRTVMQDAAVMRDQCAHLLAVAQRPNVCIQVVPAGDGSVVRPDTSMSLIRLPDGTEWVYSESLDCGHFNNDPAVIARHSQTYDVLRAGALSARESAALIADAMEGYGRDDSMAQEQLQRCQWRELRRSDRTGRSPVEEKQPQRARRRGLHRNSPRYPRFRPRKGQ</sequence>
<dbReference type="Pfam" id="PF19054">
    <property type="entry name" value="DUF5753"/>
    <property type="match status" value="1"/>
</dbReference>
<protein>
    <submittedName>
        <fullName evidence="3">Transcriptional regulator with XRE-family HTH domain</fullName>
    </submittedName>
</protein>
<dbReference type="CDD" id="cd00093">
    <property type="entry name" value="HTH_XRE"/>
    <property type="match status" value="1"/>
</dbReference>
<dbReference type="SMART" id="SM00530">
    <property type="entry name" value="HTH_XRE"/>
    <property type="match status" value="1"/>
</dbReference>
<dbReference type="AlphaFoldDB" id="A0A7W7LN75"/>
<dbReference type="Proteomes" id="UP000556084">
    <property type="component" value="Unassembled WGS sequence"/>
</dbReference>
<gene>
    <name evidence="3" type="ORF">FHS39_001707</name>
</gene>
<comment type="caution">
    <text evidence="3">The sequence shown here is derived from an EMBL/GenBank/DDBJ whole genome shotgun (WGS) entry which is preliminary data.</text>
</comment>
<feature type="region of interest" description="Disordered" evidence="1">
    <location>
        <begin position="292"/>
        <end position="334"/>
    </location>
</feature>